<protein>
    <submittedName>
        <fullName evidence="2">Serpentine receptor class gamma</fullName>
    </submittedName>
</protein>
<evidence type="ECO:0000313" key="1">
    <source>
        <dbReference type="Proteomes" id="UP000887580"/>
    </source>
</evidence>
<dbReference type="Proteomes" id="UP000887580">
    <property type="component" value="Unplaced"/>
</dbReference>
<accession>A0AC35EVM1</accession>
<organism evidence="1 2">
    <name type="scientific">Panagrolaimus sp. PS1159</name>
    <dbReference type="NCBI Taxonomy" id="55785"/>
    <lineage>
        <taxon>Eukaryota</taxon>
        <taxon>Metazoa</taxon>
        <taxon>Ecdysozoa</taxon>
        <taxon>Nematoda</taxon>
        <taxon>Chromadorea</taxon>
        <taxon>Rhabditida</taxon>
        <taxon>Tylenchina</taxon>
        <taxon>Panagrolaimomorpha</taxon>
        <taxon>Panagrolaimoidea</taxon>
        <taxon>Panagrolaimidae</taxon>
        <taxon>Panagrolaimus</taxon>
    </lineage>
</organism>
<reference evidence="2" key="1">
    <citation type="submission" date="2022-11" db="UniProtKB">
        <authorList>
            <consortium name="WormBaseParasite"/>
        </authorList>
    </citation>
    <scope>IDENTIFICATION</scope>
</reference>
<name>A0AC35EVM1_9BILA</name>
<dbReference type="WBParaSite" id="PS1159_v2.g11108.t1">
    <property type="protein sequence ID" value="PS1159_v2.g11108.t1"/>
    <property type="gene ID" value="PS1159_v2.g11108"/>
</dbReference>
<proteinExistence type="predicted"/>
<sequence length="98" mass="11364">MSFANPQMRQIKFINMWVARSVAIVANLTLAWLVTKHTKKVLQPYKRILAITIFMDLAVSINVLAFQTCQEKKLAMLKTGTKLRRFQIYTFFPEGKNV</sequence>
<evidence type="ECO:0000313" key="2">
    <source>
        <dbReference type="WBParaSite" id="PS1159_v2.g11108.t1"/>
    </source>
</evidence>